<keyword evidence="2" id="KW-0812">Transmembrane</keyword>
<keyword evidence="2" id="KW-1133">Transmembrane helix</keyword>
<feature type="region of interest" description="Disordered" evidence="1">
    <location>
        <begin position="78"/>
        <end position="173"/>
    </location>
</feature>
<feature type="compositionally biased region" description="Basic and acidic residues" evidence="1">
    <location>
        <begin position="106"/>
        <end position="115"/>
    </location>
</feature>
<protein>
    <submittedName>
        <fullName evidence="3">Uncharacterized protein</fullName>
    </submittedName>
</protein>
<feature type="transmembrane region" description="Helical" evidence="2">
    <location>
        <begin position="12"/>
        <end position="31"/>
    </location>
</feature>
<feature type="compositionally biased region" description="Basic and acidic residues" evidence="1">
    <location>
        <begin position="162"/>
        <end position="172"/>
    </location>
</feature>
<reference evidence="3 4" key="1">
    <citation type="submission" date="2024-01" db="EMBL/GenBank/DDBJ databases">
        <authorList>
            <person name="Allen C."/>
            <person name="Tagirdzhanova G."/>
        </authorList>
    </citation>
    <scope>NUCLEOTIDE SEQUENCE [LARGE SCALE GENOMIC DNA]</scope>
</reference>
<proteinExistence type="predicted"/>
<keyword evidence="2" id="KW-0472">Membrane</keyword>
<name>A0ABP0C080_9PEZI</name>
<evidence type="ECO:0000256" key="1">
    <source>
        <dbReference type="SAM" id="MobiDB-lite"/>
    </source>
</evidence>
<dbReference type="Proteomes" id="UP001642405">
    <property type="component" value="Unassembled WGS sequence"/>
</dbReference>
<gene>
    <name evidence="3" type="ORF">SCUCBS95973_005800</name>
</gene>
<accession>A0ABP0C080</accession>
<evidence type="ECO:0000313" key="4">
    <source>
        <dbReference type="Proteomes" id="UP001642405"/>
    </source>
</evidence>
<keyword evidence="4" id="KW-1185">Reference proteome</keyword>
<comment type="caution">
    <text evidence="3">The sequence shown here is derived from an EMBL/GenBank/DDBJ whole genome shotgun (WGS) entry which is preliminary data.</text>
</comment>
<evidence type="ECO:0000256" key="2">
    <source>
        <dbReference type="SAM" id="Phobius"/>
    </source>
</evidence>
<dbReference type="EMBL" id="CAWUHB010000032">
    <property type="protein sequence ID" value="CAK7225251.1"/>
    <property type="molecule type" value="Genomic_DNA"/>
</dbReference>
<feature type="compositionally biased region" description="Low complexity" evidence="1">
    <location>
        <begin position="132"/>
        <end position="142"/>
    </location>
</feature>
<sequence length="199" mass="21916">MLLTSSQVSVAVSASIVVLCTFALFISGYVLQQRTLRQLRESIRMPKPEPPKIFLPDRFNKMTTELADGTIVTIDTDGEEENASGHGIITADNAPSKSQASPLVGGRKDKDRQEAADLVVEVRSSQPGAEDNTTTTNNNNNNKQPKATQKEAGNTGVLSAAPEKKQKPVSKAERRRLIKEELMKMAANDKPVYYQRRLY</sequence>
<organism evidence="3 4">
    <name type="scientific">Sporothrix curviconia</name>
    <dbReference type="NCBI Taxonomy" id="1260050"/>
    <lineage>
        <taxon>Eukaryota</taxon>
        <taxon>Fungi</taxon>
        <taxon>Dikarya</taxon>
        <taxon>Ascomycota</taxon>
        <taxon>Pezizomycotina</taxon>
        <taxon>Sordariomycetes</taxon>
        <taxon>Sordariomycetidae</taxon>
        <taxon>Ophiostomatales</taxon>
        <taxon>Ophiostomataceae</taxon>
        <taxon>Sporothrix</taxon>
    </lineage>
</organism>
<evidence type="ECO:0000313" key="3">
    <source>
        <dbReference type="EMBL" id="CAK7225251.1"/>
    </source>
</evidence>